<dbReference type="AlphaFoldDB" id="A0A382Y118"/>
<dbReference type="EMBL" id="UINC01171728">
    <property type="protein sequence ID" value="SVD76441.1"/>
    <property type="molecule type" value="Genomic_DNA"/>
</dbReference>
<accession>A0A382Y118</accession>
<name>A0A382Y118_9ZZZZ</name>
<proteinExistence type="predicted"/>
<organism evidence="1">
    <name type="scientific">marine metagenome</name>
    <dbReference type="NCBI Taxonomy" id="408172"/>
    <lineage>
        <taxon>unclassified sequences</taxon>
        <taxon>metagenomes</taxon>
        <taxon>ecological metagenomes</taxon>
    </lineage>
</organism>
<gene>
    <name evidence="1" type="ORF">METZ01_LOCUS429295</name>
</gene>
<protein>
    <submittedName>
        <fullName evidence="1">Uncharacterized protein</fullName>
    </submittedName>
</protein>
<evidence type="ECO:0000313" key="1">
    <source>
        <dbReference type="EMBL" id="SVD76441.1"/>
    </source>
</evidence>
<reference evidence="1" key="1">
    <citation type="submission" date="2018-05" db="EMBL/GenBank/DDBJ databases">
        <authorList>
            <person name="Lanie J.A."/>
            <person name="Ng W.-L."/>
            <person name="Kazmierczak K.M."/>
            <person name="Andrzejewski T.M."/>
            <person name="Davidsen T.M."/>
            <person name="Wayne K.J."/>
            <person name="Tettelin H."/>
            <person name="Glass J.I."/>
            <person name="Rusch D."/>
            <person name="Podicherti R."/>
            <person name="Tsui H.-C.T."/>
            <person name="Winkler M.E."/>
        </authorList>
    </citation>
    <scope>NUCLEOTIDE SEQUENCE</scope>
</reference>
<sequence length="174" mass="19518">MATCTAQILVGLAHPNHGGINPSYQLFLSENSRPCWECFPIGPSSPGQVWKNEGHTVWIPPGPGSILECGLLMVALHCFDPMDRRPVNKELVNSAKSMSKKIMDKFVDMSILTDKQFKELYDMAKKIELDDSDKLIVTVLAGSSITERLKELKKHKYDFEVCFSDIITGNNFLK</sequence>